<protein>
    <submittedName>
        <fullName evidence="9">Putative outer membrane starch-binding protein</fullName>
    </submittedName>
</protein>
<dbReference type="Gene3D" id="1.25.40.390">
    <property type="match status" value="1"/>
</dbReference>
<dbReference type="PROSITE" id="PS51257">
    <property type="entry name" value="PROKAR_LIPOPROTEIN"/>
    <property type="match status" value="1"/>
</dbReference>
<evidence type="ECO:0000256" key="6">
    <source>
        <dbReference type="SAM" id="SignalP"/>
    </source>
</evidence>
<evidence type="ECO:0000259" key="8">
    <source>
        <dbReference type="Pfam" id="PF14322"/>
    </source>
</evidence>
<feature type="signal peptide" evidence="6">
    <location>
        <begin position="1"/>
        <end position="23"/>
    </location>
</feature>
<evidence type="ECO:0000313" key="9">
    <source>
        <dbReference type="EMBL" id="RAJ10243.1"/>
    </source>
</evidence>
<feature type="domain" description="RagB/SusD" evidence="7">
    <location>
        <begin position="348"/>
        <end position="480"/>
    </location>
</feature>
<evidence type="ECO:0000256" key="2">
    <source>
        <dbReference type="ARBA" id="ARBA00006275"/>
    </source>
</evidence>
<keyword evidence="4" id="KW-0472">Membrane</keyword>
<comment type="subcellular location">
    <subcellularLocation>
        <location evidence="1">Cell outer membrane</location>
    </subcellularLocation>
</comment>
<dbReference type="Pfam" id="PF07980">
    <property type="entry name" value="SusD_RagB"/>
    <property type="match status" value="1"/>
</dbReference>
<comment type="caution">
    <text evidence="9">The sequence shown here is derived from an EMBL/GenBank/DDBJ whole genome shotgun (WGS) entry which is preliminary data.</text>
</comment>
<accession>A0A327R3C3</accession>
<keyword evidence="3 6" id="KW-0732">Signal</keyword>
<reference evidence="9 10" key="1">
    <citation type="submission" date="2018-06" db="EMBL/GenBank/DDBJ databases">
        <title>Genomic Encyclopedia of Archaeal and Bacterial Type Strains, Phase II (KMG-II): from individual species to whole genera.</title>
        <authorList>
            <person name="Goeker M."/>
        </authorList>
    </citation>
    <scope>NUCLEOTIDE SEQUENCE [LARGE SCALE GENOMIC DNA]</scope>
    <source>
        <strain evidence="9 10">DSM 23522</strain>
    </source>
</reference>
<dbReference type="InterPro" id="IPR033985">
    <property type="entry name" value="SusD-like_N"/>
</dbReference>
<dbReference type="SUPFAM" id="SSF48452">
    <property type="entry name" value="TPR-like"/>
    <property type="match status" value="1"/>
</dbReference>
<evidence type="ECO:0000259" key="7">
    <source>
        <dbReference type="Pfam" id="PF07980"/>
    </source>
</evidence>
<name>A0A327R3C3_9FLAO</name>
<dbReference type="RefSeq" id="WP_111624397.1">
    <property type="nucleotide sequence ID" value="NZ_QLLN01000005.1"/>
</dbReference>
<proteinExistence type="inferred from homology"/>
<comment type="similarity">
    <text evidence="2">Belongs to the SusD family.</text>
</comment>
<evidence type="ECO:0000256" key="4">
    <source>
        <dbReference type="ARBA" id="ARBA00023136"/>
    </source>
</evidence>
<keyword evidence="5" id="KW-0998">Cell outer membrane</keyword>
<feature type="chain" id="PRO_5016241717" evidence="6">
    <location>
        <begin position="24"/>
        <end position="505"/>
    </location>
</feature>
<dbReference type="CDD" id="cd08977">
    <property type="entry name" value="SusD"/>
    <property type="match status" value="1"/>
</dbReference>
<organism evidence="9 10">
    <name type="scientific">Arenibacter echinorum</name>
    <dbReference type="NCBI Taxonomy" id="440515"/>
    <lineage>
        <taxon>Bacteria</taxon>
        <taxon>Pseudomonadati</taxon>
        <taxon>Bacteroidota</taxon>
        <taxon>Flavobacteriia</taxon>
        <taxon>Flavobacteriales</taxon>
        <taxon>Flavobacteriaceae</taxon>
        <taxon>Arenibacter</taxon>
    </lineage>
</organism>
<dbReference type="GO" id="GO:0009279">
    <property type="term" value="C:cell outer membrane"/>
    <property type="evidence" value="ECO:0007669"/>
    <property type="project" value="UniProtKB-SubCell"/>
</dbReference>
<dbReference type="EMBL" id="QLLN01000005">
    <property type="protein sequence ID" value="RAJ10243.1"/>
    <property type="molecule type" value="Genomic_DNA"/>
</dbReference>
<dbReference type="Proteomes" id="UP000249696">
    <property type="component" value="Unassembled WGS sequence"/>
</dbReference>
<keyword evidence="10" id="KW-1185">Reference proteome</keyword>
<sequence length="505" mass="55917">MYIKKNFLRLSVLVACTWLFSCADLEEDTSALLNTAGLTTESDFNAALSPIFARMALLFKEPHVNITGMGADDVTTWNGGNKAPFRLYDGFGYGNGEGEEATWLVDKSWDPYWDIIYASNTVIEGADISEGKPEVVTVAKATAMFTRALAYYNLVRIYGGVPLILDTNATGDENRATVLQMYTAIEADLLFAAANLPEPGAVSSIGMPSSAAAKTALSSLYLTWGGWPVKDSSKYTLAAKYSKEVIDLGYFELLDITELWKLENGNSRESIFSIQYSTSDLKPQEMPRGFAYHKAGGWSDVFAELGFYNRFPEGPRKKETFTEEIIIRANGTLVPLETVPWTDSETTQRFNPTYQKFLTSATGEGVPKLVSYRPIEIFRYAEVLLIYAEAQARIGATTASLDALNQVRRRAMGLPYLTPDSSVDLASASPDEIVEESGWELAGEFKRWFDLTRTEKVEEITLLRDPNEKVVLVGTPNKNHYMAPLPLKALEGTNLVQNPEGFVVQ</sequence>
<feature type="domain" description="SusD-like N-terminal" evidence="8">
    <location>
        <begin position="107"/>
        <end position="222"/>
    </location>
</feature>
<evidence type="ECO:0000313" key="10">
    <source>
        <dbReference type="Proteomes" id="UP000249696"/>
    </source>
</evidence>
<dbReference type="AlphaFoldDB" id="A0A327R3C3"/>
<dbReference type="OrthoDB" id="5694214at2"/>
<evidence type="ECO:0000256" key="3">
    <source>
        <dbReference type="ARBA" id="ARBA00022729"/>
    </source>
</evidence>
<dbReference type="Pfam" id="PF14322">
    <property type="entry name" value="SusD-like_3"/>
    <property type="match status" value="1"/>
</dbReference>
<dbReference type="InterPro" id="IPR011990">
    <property type="entry name" value="TPR-like_helical_dom_sf"/>
</dbReference>
<gene>
    <name evidence="9" type="ORF">LV92_02992</name>
</gene>
<dbReference type="InterPro" id="IPR012944">
    <property type="entry name" value="SusD_RagB_dom"/>
</dbReference>
<evidence type="ECO:0000256" key="5">
    <source>
        <dbReference type="ARBA" id="ARBA00023237"/>
    </source>
</evidence>
<evidence type="ECO:0000256" key="1">
    <source>
        <dbReference type="ARBA" id="ARBA00004442"/>
    </source>
</evidence>